<dbReference type="Proteomes" id="UP000003277">
    <property type="component" value="Unassembled WGS sequence"/>
</dbReference>
<dbReference type="InterPro" id="IPR043167">
    <property type="entry name" value="LpxI_C_sf"/>
</dbReference>
<dbReference type="PATRIC" id="fig|742743.3.peg.1968"/>
<dbReference type="AlphaFoldDB" id="H1D2W6"/>
<dbReference type="InterPro" id="IPR053174">
    <property type="entry name" value="LpxI"/>
</dbReference>
<evidence type="ECO:0000259" key="1">
    <source>
        <dbReference type="Pfam" id="PF06230"/>
    </source>
</evidence>
<dbReference type="Gene3D" id="3.40.140.80">
    <property type="match status" value="1"/>
</dbReference>
<feature type="domain" description="LpxI N-terminal" evidence="2">
    <location>
        <begin position="4"/>
        <end position="134"/>
    </location>
</feature>
<dbReference type="Pfam" id="PF17930">
    <property type="entry name" value="LpxI_N"/>
    <property type="match status" value="1"/>
</dbReference>
<comment type="caution">
    <text evidence="3">The sequence shown here is derived from an EMBL/GenBank/DDBJ whole genome shotgun (WGS) entry which is preliminary data.</text>
</comment>
<evidence type="ECO:0000313" key="4">
    <source>
        <dbReference type="Proteomes" id="UP000003277"/>
    </source>
</evidence>
<evidence type="ECO:0000313" key="3">
    <source>
        <dbReference type="EMBL" id="EHO62107.1"/>
    </source>
</evidence>
<reference evidence="3 4" key="1">
    <citation type="submission" date="2011-11" db="EMBL/GenBank/DDBJ databases">
        <title>The Genome Sequence of Dialister succinatiphilus YIT 11850.</title>
        <authorList>
            <consortium name="The Broad Institute Genome Sequencing Platform"/>
            <person name="Earl A."/>
            <person name="Ward D."/>
            <person name="Feldgarden M."/>
            <person name="Gevers D."/>
            <person name="Morotomi M."/>
            <person name="Young S.K."/>
            <person name="Zeng Q."/>
            <person name="Gargeya S."/>
            <person name="Fitzgerald M."/>
            <person name="Haas B."/>
            <person name="Abouelleil A."/>
            <person name="Alvarado L."/>
            <person name="Arachchi H.M."/>
            <person name="Berlin A."/>
            <person name="Brown A."/>
            <person name="Chapman S.B."/>
            <person name="Dunbar C."/>
            <person name="Gearin G."/>
            <person name="Goldberg J."/>
            <person name="Griggs A."/>
            <person name="Gujja S."/>
            <person name="Heiman D."/>
            <person name="Howarth C."/>
            <person name="Lui A."/>
            <person name="MacDonald P.J.P."/>
            <person name="Montmayeur A."/>
            <person name="Murphy C."/>
            <person name="Neiman D."/>
            <person name="Pearson M."/>
            <person name="Priest M."/>
            <person name="Roberts A."/>
            <person name="Saif S."/>
            <person name="Shea T."/>
            <person name="Sisk P."/>
            <person name="Stolte C."/>
            <person name="Sykes S."/>
            <person name="Wortman J."/>
            <person name="Nusbaum C."/>
            <person name="Birren B."/>
        </authorList>
    </citation>
    <scope>NUCLEOTIDE SEQUENCE [LARGE SCALE GENOMIC DNA]</scope>
    <source>
        <strain evidence="3 4">YIT 11850</strain>
    </source>
</reference>
<dbReference type="InterPro" id="IPR010415">
    <property type="entry name" value="LpxI_C"/>
</dbReference>
<accession>H1D2W6</accession>
<gene>
    <name evidence="3" type="ORF">HMPREF9453_01954</name>
</gene>
<keyword evidence="4" id="KW-1185">Reference proteome</keyword>
<organism evidence="3 4">
    <name type="scientific">Dialister succinatiphilus YIT 11850</name>
    <dbReference type="NCBI Taxonomy" id="742743"/>
    <lineage>
        <taxon>Bacteria</taxon>
        <taxon>Bacillati</taxon>
        <taxon>Bacillota</taxon>
        <taxon>Negativicutes</taxon>
        <taxon>Veillonellales</taxon>
        <taxon>Veillonellaceae</taxon>
        <taxon>Dialister</taxon>
    </lineage>
</organism>
<dbReference type="Pfam" id="PF06230">
    <property type="entry name" value="LpxI_C"/>
    <property type="match status" value="1"/>
</dbReference>
<dbReference type="PANTHER" id="PTHR39962:SF1">
    <property type="entry name" value="LPXI FAMILY PROTEIN"/>
    <property type="match status" value="1"/>
</dbReference>
<name>H1D2W6_9FIRM</name>
<dbReference type="GeneID" id="98911743"/>
<dbReference type="OrthoDB" id="9789836at2"/>
<evidence type="ECO:0008006" key="5">
    <source>
        <dbReference type="Google" id="ProtNLM"/>
    </source>
</evidence>
<feature type="domain" description="LpxI C-terminal" evidence="1">
    <location>
        <begin position="141"/>
        <end position="266"/>
    </location>
</feature>
<dbReference type="STRING" id="742743.HMPREF9453_01954"/>
<protein>
    <recommendedName>
        <fullName evidence="5">DUF1009 domain-containing protein</fullName>
    </recommendedName>
</protein>
<dbReference type="eggNOG" id="COG3494">
    <property type="taxonomic scope" value="Bacteria"/>
</dbReference>
<dbReference type="InterPro" id="IPR041255">
    <property type="entry name" value="LpxI_N"/>
</dbReference>
<proteinExistence type="predicted"/>
<dbReference type="HOGENOM" id="CLU_085042_0_0_9"/>
<evidence type="ECO:0000259" key="2">
    <source>
        <dbReference type="Pfam" id="PF17930"/>
    </source>
</evidence>
<dbReference type="RefSeq" id="WP_008860448.1">
    <property type="nucleotide sequence ID" value="NZ_JH591189.1"/>
</dbReference>
<sequence>METIGLLAGIGTLPVEFTEAVKSQGYRVVCIAVIPGIDPRLKDLADAYYEISAFKLNKVIKTLVNEGVKEVTMIGKVTKEWLFKNHPFPDLRAIKVLNRLRKMNFKDDTVTLAIVEELAKDGISVLDQTKYLKPLMPGPQVFTKKKPTEAQMADVAFGFKAAKAIGAMDLGQTVVVKNQAVMAVEAIEGTDACIRRGGSLARGGAVVVKTAKPSQDTRFDMPAVGLTTLHSMEESDCAVLAIEAWHTLFAEKEAVLAEADRKGIVILAVEQDKI</sequence>
<dbReference type="Gene3D" id="3.40.50.20">
    <property type="match status" value="1"/>
</dbReference>
<dbReference type="PANTHER" id="PTHR39962">
    <property type="entry name" value="BLL4848 PROTEIN"/>
    <property type="match status" value="1"/>
</dbReference>
<dbReference type="EMBL" id="ADLT01000066">
    <property type="protein sequence ID" value="EHO62107.1"/>
    <property type="molecule type" value="Genomic_DNA"/>
</dbReference>